<sequence length="100" mass="11103">MDYLVSLSSGTGTMVELFFSSKVHTVDFTPSRISTDPSTCKVGTGRTMVELFFSSKVHTIDFTASRISTDPSTCKGLHSGEETKCHVERTRSTFYMECFP</sequence>
<proteinExistence type="predicted"/>
<organism evidence="1 2">
    <name type="scientific">Funneliformis caledonium</name>
    <dbReference type="NCBI Taxonomy" id="1117310"/>
    <lineage>
        <taxon>Eukaryota</taxon>
        <taxon>Fungi</taxon>
        <taxon>Fungi incertae sedis</taxon>
        <taxon>Mucoromycota</taxon>
        <taxon>Glomeromycotina</taxon>
        <taxon>Glomeromycetes</taxon>
        <taxon>Glomerales</taxon>
        <taxon>Glomeraceae</taxon>
        <taxon>Funneliformis</taxon>
    </lineage>
</organism>
<keyword evidence="2" id="KW-1185">Reference proteome</keyword>
<protein>
    <submittedName>
        <fullName evidence="1">6329_t:CDS:1</fullName>
    </submittedName>
</protein>
<reference evidence="1" key="1">
    <citation type="submission" date="2021-06" db="EMBL/GenBank/DDBJ databases">
        <authorList>
            <person name="Kallberg Y."/>
            <person name="Tangrot J."/>
            <person name="Rosling A."/>
        </authorList>
    </citation>
    <scope>NUCLEOTIDE SEQUENCE</scope>
    <source>
        <strain evidence="1">UK204</strain>
    </source>
</reference>
<dbReference type="AlphaFoldDB" id="A0A9N9DTG1"/>
<name>A0A9N9DTG1_9GLOM</name>
<accession>A0A9N9DTG1</accession>
<gene>
    <name evidence="1" type="ORF">FCALED_LOCUS10894</name>
</gene>
<evidence type="ECO:0000313" key="1">
    <source>
        <dbReference type="EMBL" id="CAG8647608.1"/>
    </source>
</evidence>
<evidence type="ECO:0000313" key="2">
    <source>
        <dbReference type="Proteomes" id="UP000789570"/>
    </source>
</evidence>
<dbReference type="Proteomes" id="UP000789570">
    <property type="component" value="Unassembled WGS sequence"/>
</dbReference>
<comment type="caution">
    <text evidence="1">The sequence shown here is derived from an EMBL/GenBank/DDBJ whole genome shotgun (WGS) entry which is preliminary data.</text>
</comment>
<dbReference type="EMBL" id="CAJVPQ010004250">
    <property type="protein sequence ID" value="CAG8647608.1"/>
    <property type="molecule type" value="Genomic_DNA"/>
</dbReference>